<dbReference type="InterPro" id="IPR052155">
    <property type="entry name" value="Biofilm_reg_signaling"/>
</dbReference>
<dbReference type="SUPFAM" id="SSF141868">
    <property type="entry name" value="EAL domain-like"/>
    <property type="match status" value="1"/>
</dbReference>
<dbReference type="Proteomes" id="UP000609346">
    <property type="component" value="Unassembled WGS sequence"/>
</dbReference>
<sequence>MSYRVLIVDDSSLMRRMIVKLFQDSPYFEVAGTACNGREGVERALELRPDLVILDVEMPQMDGITALRYLMDCCPMPVMMLSSYATEGSALTFQALKWGAADYFHKDLLFSNTADAMVVNDFMQRCRLIVMNRPQEPSMRVLLEAMLTCMKMEKDLKAAQHTLKKTLVRYNGLVLKFKQEHNRFIHTSCVGELFGISSEQAVGRELVDFMPAHVARRQEERYRRAWDGEEIDWFDTSWNGRIYRTTIQPLWEDDEVVEAVALSVDITNQRRAEERINRLIHYDGLTGLPNRQYAQDYVQQALELAGSNNRTAAVLFIGLNHFKLVNEALGDDVGDQLLMNIARRLQKLEADGGRAVRMGGDTFVYLFNYQEPSEMLETIDQLHAQLHHPFRFGDQDIYVGSSIGVSLYPNHSDRAERLLQASEMAMYEAKQQGRQTQVYNPSLNEQLHRRMEIELHLRKAVELGQLKLYYQPIVSTANARPVGMESLIRWFHPELGAISPGEFIPVAEETGFIVPIGRWVLEEACRQNKQWQQDGFTPIVISVNISSRQFYDPLFTESIVNLLHRTGLEPHWLELEITEGVMMDIHTALPILKELQALGINLSIDDFGTGYSSLKYLKELPVGKLKIDQSFIKHIDSNVVHTAIVSSVLSMSRQLGLEVVAEGVERVEELNALRENGCVFAQGYLFSHPVPAEVAGKLLGESLYPLGEAVR</sequence>
<dbReference type="InterPro" id="IPR001633">
    <property type="entry name" value="EAL_dom"/>
</dbReference>
<dbReference type="InterPro" id="IPR029787">
    <property type="entry name" value="Nucleotide_cyclase"/>
</dbReference>
<dbReference type="Pfam" id="PF08448">
    <property type="entry name" value="PAS_4"/>
    <property type="match status" value="1"/>
</dbReference>
<dbReference type="PROSITE" id="PS50110">
    <property type="entry name" value="RESPONSE_REGULATORY"/>
    <property type="match status" value="1"/>
</dbReference>
<reference evidence="5 6" key="1">
    <citation type="submission" date="2020-09" db="EMBL/GenBank/DDBJ databases">
        <title>Paenibacillus sp. strain PR3 16S rRNA gene Genome sequencing and assembly.</title>
        <authorList>
            <person name="Kim J."/>
        </authorList>
    </citation>
    <scope>NUCLEOTIDE SEQUENCE [LARGE SCALE GENOMIC DNA]</scope>
    <source>
        <strain evidence="5 6">PR3</strain>
    </source>
</reference>
<name>A0ABR8MUY7_9BACL</name>
<feature type="domain" description="GGDEF" evidence="4">
    <location>
        <begin position="310"/>
        <end position="442"/>
    </location>
</feature>
<dbReference type="CDD" id="cd01949">
    <property type="entry name" value="GGDEF"/>
    <property type="match status" value="1"/>
</dbReference>
<dbReference type="PROSITE" id="PS50883">
    <property type="entry name" value="EAL"/>
    <property type="match status" value="1"/>
</dbReference>
<dbReference type="InterPro" id="IPR001789">
    <property type="entry name" value="Sig_transdc_resp-reg_receiver"/>
</dbReference>
<evidence type="ECO:0000259" key="3">
    <source>
        <dbReference type="PROSITE" id="PS50883"/>
    </source>
</evidence>
<dbReference type="Gene3D" id="3.30.450.20">
    <property type="entry name" value="PAS domain"/>
    <property type="match status" value="1"/>
</dbReference>
<dbReference type="SUPFAM" id="SSF55785">
    <property type="entry name" value="PYP-like sensor domain (PAS domain)"/>
    <property type="match status" value="1"/>
</dbReference>
<dbReference type="Gene3D" id="3.40.50.2300">
    <property type="match status" value="1"/>
</dbReference>
<comment type="caution">
    <text evidence="5">The sequence shown here is derived from an EMBL/GenBank/DDBJ whole genome shotgun (WGS) entry which is preliminary data.</text>
</comment>
<evidence type="ECO:0000259" key="4">
    <source>
        <dbReference type="PROSITE" id="PS50887"/>
    </source>
</evidence>
<dbReference type="InterPro" id="IPR000160">
    <property type="entry name" value="GGDEF_dom"/>
</dbReference>
<dbReference type="SUPFAM" id="SSF55073">
    <property type="entry name" value="Nucleotide cyclase"/>
    <property type="match status" value="1"/>
</dbReference>
<dbReference type="CDD" id="cd17541">
    <property type="entry name" value="REC_CheB-like"/>
    <property type="match status" value="1"/>
</dbReference>
<dbReference type="InterPro" id="IPR011006">
    <property type="entry name" value="CheY-like_superfamily"/>
</dbReference>
<proteinExistence type="predicted"/>
<protein>
    <submittedName>
        <fullName evidence="5">EAL domain-containing protein</fullName>
    </submittedName>
</protein>
<feature type="domain" description="Response regulatory" evidence="2">
    <location>
        <begin position="4"/>
        <end position="121"/>
    </location>
</feature>
<dbReference type="CDD" id="cd01948">
    <property type="entry name" value="EAL"/>
    <property type="match status" value="1"/>
</dbReference>
<dbReference type="EMBL" id="JACXZA010000003">
    <property type="protein sequence ID" value="MBD3919779.1"/>
    <property type="molecule type" value="Genomic_DNA"/>
</dbReference>
<dbReference type="Gene3D" id="3.20.20.450">
    <property type="entry name" value="EAL domain"/>
    <property type="match status" value="1"/>
</dbReference>
<keyword evidence="1" id="KW-0597">Phosphoprotein</keyword>
<evidence type="ECO:0000313" key="5">
    <source>
        <dbReference type="EMBL" id="MBD3919779.1"/>
    </source>
</evidence>
<dbReference type="SUPFAM" id="SSF52172">
    <property type="entry name" value="CheY-like"/>
    <property type="match status" value="1"/>
</dbReference>
<feature type="domain" description="EAL" evidence="3">
    <location>
        <begin position="450"/>
        <end position="703"/>
    </location>
</feature>
<dbReference type="Gene3D" id="3.30.70.270">
    <property type="match status" value="1"/>
</dbReference>
<dbReference type="Pfam" id="PF00990">
    <property type="entry name" value="GGDEF"/>
    <property type="match status" value="1"/>
</dbReference>
<keyword evidence="6" id="KW-1185">Reference proteome</keyword>
<dbReference type="NCBIfam" id="TIGR00254">
    <property type="entry name" value="GGDEF"/>
    <property type="match status" value="1"/>
</dbReference>
<dbReference type="InterPro" id="IPR035965">
    <property type="entry name" value="PAS-like_dom_sf"/>
</dbReference>
<dbReference type="InterPro" id="IPR043128">
    <property type="entry name" value="Rev_trsase/Diguanyl_cyclase"/>
</dbReference>
<dbReference type="InterPro" id="IPR013656">
    <property type="entry name" value="PAS_4"/>
</dbReference>
<accession>A0ABR8MUY7</accession>
<dbReference type="PANTHER" id="PTHR44757">
    <property type="entry name" value="DIGUANYLATE CYCLASE DGCP"/>
    <property type="match status" value="1"/>
</dbReference>
<gene>
    <name evidence="5" type="ORF">H8B09_13530</name>
</gene>
<dbReference type="SMART" id="SM00448">
    <property type="entry name" value="REC"/>
    <property type="match status" value="1"/>
</dbReference>
<organism evidence="5 6">
    <name type="scientific">Paenibacillus terricola</name>
    <dbReference type="NCBI Taxonomy" id="2763503"/>
    <lineage>
        <taxon>Bacteria</taxon>
        <taxon>Bacillati</taxon>
        <taxon>Bacillota</taxon>
        <taxon>Bacilli</taxon>
        <taxon>Bacillales</taxon>
        <taxon>Paenibacillaceae</taxon>
        <taxon>Paenibacillus</taxon>
    </lineage>
</organism>
<feature type="modified residue" description="4-aspartylphosphate" evidence="1">
    <location>
        <position position="55"/>
    </location>
</feature>
<evidence type="ECO:0000256" key="1">
    <source>
        <dbReference type="PROSITE-ProRule" id="PRU00169"/>
    </source>
</evidence>
<dbReference type="RefSeq" id="WP_191204067.1">
    <property type="nucleotide sequence ID" value="NZ_JACXZA010000003.1"/>
</dbReference>
<evidence type="ECO:0000313" key="6">
    <source>
        <dbReference type="Proteomes" id="UP000609346"/>
    </source>
</evidence>
<dbReference type="InterPro" id="IPR035919">
    <property type="entry name" value="EAL_sf"/>
</dbReference>
<dbReference type="SMART" id="SM00052">
    <property type="entry name" value="EAL"/>
    <property type="match status" value="1"/>
</dbReference>
<dbReference type="Pfam" id="PF00563">
    <property type="entry name" value="EAL"/>
    <property type="match status" value="1"/>
</dbReference>
<dbReference type="PANTHER" id="PTHR44757:SF2">
    <property type="entry name" value="BIOFILM ARCHITECTURE MAINTENANCE PROTEIN MBAA"/>
    <property type="match status" value="1"/>
</dbReference>
<dbReference type="SMART" id="SM00267">
    <property type="entry name" value="GGDEF"/>
    <property type="match status" value="1"/>
</dbReference>
<evidence type="ECO:0000259" key="2">
    <source>
        <dbReference type="PROSITE" id="PS50110"/>
    </source>
</evidence>
<dbReference type="Pfam" id="PF00072">
    <property type="entry name" value="Response_reg"/>
    <property type="match status" value="1"/>
</dbReference>
<dbReference type="PROSITE" id="PS50887">
    <property type="entry name" value="GGDEF"/>
    <property type="match status" value="1"/>
</dbReference>